<keyword evidence="5 7" id="KW-0505">Motor protein</keyword>
<comment type="similarity">
    <text evidence="6">Belongs to the TRAFAC class myosin-kinesin ATPase superfamily. Kinesin family. KIN-12 subfamily.</text>
</comment>
<evidence type="ECO:0000256" key="3">
    <source>
        <dbReference type="ARBA" id="ARBA00022840"/>
    </source>
</evidence>
<dbReference type="FunFam" id="3.40.850.10:FF:000052">
    <property type="entry name" value="Kinesin-like protein KIN-12F"/>
    <property type="match status" value="1"/>
</dbReference>
<dbReference type="Proteomes" id="UP000594638">
    <property type="component" value="Unassembled WGS sequence"/>
</dbReference>
<dbReference type="SUPFAM" id="SSF52540">
    <property type="entry name" value="P-loop containing nucleoside triphosphate hydrolases"/>
    <property type="match status" value="1"/>
</dbReference>
<evidence type="ECO:0000256" key="4">
    <source>
        <dbReference type="ARBA" id="ARBA00023054"/>
    </source>
</evidence>
<keyword evidence="1" id="KW-0493">Microtubule</keyword>
<dbReference type="Gramene" id="OE9A007075T2">
    <property type="protein sequence ID" value="OE9A007075C2"/>
    <property type="gene ID" value="OE9A007075"/>
</dbReference>
<dbReference type="AlphaFoldDB" id="A0A8S0QE50"/>
<feature type="coiled-coil region" evidence="8">
    <location>
        <begin position="1009"/>
        <end position="1071"/>
    </location>
</feature>
<keyword evidence="3 7" id="KW-0067">ATP-binding</keyword>
<evidence type="ECO:0000256" key="8">
    <source>
        <dbReference type="SAM" id="Coils"/>
    </source>
</evidence>
<feature type="coiled-coil region" evidence="8">
    <location>
        <begin position="446"/>
        <end position="473"/>
    </location>
</feature>
<feature type="binding site" evidence="7">
    <location>
        <begin position="177"/>
        <end position="184"/>
    </location>
    <ligand>
        <name>ATP</name>
        <dbReference type="ChEBI" id="CHEBI:30616"/>
    </ligand>
</feature>
<feature type="coiled-coil region" evidence="8">
    <location>
        <begin position="1099"/>
        <end position="1196"/>
    </location>
</feature>
<protein>
    <submittedName>
        <fullName evidence="11">Kinesin KIN12A</fullName>
    </submittedName>
</protein>
<dbReference type="GO" id="GO:0080175">
    <property type="term" value="P:phragmoplast microtubule organization"/>
    <property type="evidence" value="ECO:0007669"/>
    <property type="project" value="UniProtKB-ARBA"/>
</dbReference>
<dbReference type="OrthoDB" id="1907171at2759"/>
<evidence type="ECO:0000256" key="6">
    <source>
        <dbReference type="ARBA" id="ARBA00034488"/>
    </source>
</evidence>
<reference evidence="11 12" key="1">
    <citation type="submission" date="2019-12" db="EMBL/GenBank/DDBJ databases">
        <authorList>
            <person name="Alioto T."/>
            <person name="Alioto T."/>
            <person name="Gomez Garrido J."/>
        </authorList>
    </citation>
    <scope>NUCLEOTIDE SEQUENCE [LARGE SCALE GENOMIC DNA]</scope>
</reference>
<name>A0A8S0QE50_OLEEU</name>
<feature type="compositionally biased region" description="Basic and acidic residues" evidence="9">
    <location>
        <begin position="83"/>
        <end position="98"/>
    </location>
</feature>
<dbReference type="GO" id="GO:0003777">
    <property type="term" value="F:microtubule motor activity"/>
    <property type="evidence" value="ECO:0007669"/>
    <property type="project" value="InterPro"/>
</dbReference>
<keyword evidence="4 8" id="KW-0175">Coiled coil</keyword>
<dbReference type="EMBL" id="CACTIH010001846">
    <property type="protein sequence ID" value="CAA2965603.1"/>
    <property type="molecule type" value="Genomic_DNA"/>
</dbReference>
<evidence type="ECO:0000256" key="1">
    <source>
        <dbReference type="ARBA" id="ARBA00022701"/>
    </source>
</evidence>
<gene>
    <name evidence="11" type="ORF">OLEA9_A007075</name>
</gene>
<dbReference type="PRINTS" id="PR00380">
    <property type="entry name" value="KINESINHEAVY"/>
</dbReference>
<feature type="region of interest" description="Disordered" evidence="9">
    <location>
        <begin position="666"/>
        <end position="691"/>
    </location>
</feature>
<dbReference type="InterPro" id="IPR036961">
    <property type="entry name" value="Kinesin_motor_dom_sf"/>
</dbReference>
<dbReference type="GO" id="GO:0007018">
    <property type="term" value="P:microtubule-based movement"/>
    <property type="evidence" value="ECO:0007669"/>
    <property type="project" value="InterPro"/>
</dbReference>
<evidence type="ECO:0000256" key="9">
    <source>
        <dbReference type="SAM" id="MobiDB-lite"/>
    </source>
</evidence>
<evidence type="ECO:0000313" key="11">
    <source>
        <dbReference type="EMBL" id="CAA2965603.1"/>
    </source>
</evidence>
<evidence type="ECO:0000256" key="2">
    <source>
        <dbReference type="ARBA" id="ARBA00022741"/>
    </source>
</evidence>
<dbReference type="GO" id="GO:0055046">
    <property type="term" value="P:microgametogenesis"/>
    <property type="evidence" value="ECO:0007669"/>
    <property type="project" value="UniProtKB-ARBA"/>
</dbReference>
<feature type="region of interest" description="Disordered" evidence="9">
    <location>
        <begin position="24"/>
        <end position="100"/>
    </location>
</feature>
<dbReference type="InterPro" id="IPR044986">
    <property type="entry name" value="KIF15/KIN-12"/>
</dbReference>
<dbReference type="GO" id="GO:0005524">
    <property type="term" value="F:ATP binding"/>
    <property type="evidence" value="ECO:0007669"/>
    <property type="project" value="UniProtKB-UniRule"/>
</dbReference>
<feature type="domain" description="Kinesin motor" evidence="10">
    <location>
        <begin position="103"/>
        <end position="439"/>
    </location>
</feature>
<accession>A0A8S0QE50</accession>
<proteinExistence type="inferred from homology"/>
<evidence type="ECO:0000256" key="7">
    <source>
        <dbReference type="PROSITE-ProRule" id="PRU00283"/>
    </source>
</evidence>
<dbReference type="GO" id="GO:0008017">
    <property type="term" value="F:microtubule binding"/>
    <property type="evidence" value="ECO:0007669"/>
    <property type="project" value="InterPro"/>
</dbReference>
<dbReference type="GO" id="GO:0009524">
    <property type="term" value="C:phragmoplast"/>
    <property type="evidence" value="ECO:0007669"/>
    <property type="project" value="UniProtKB-ARBA"/>
</dbReference>
<dbReference type="Pfam" id="PF00225">
    <property type="entry name" value="Kinesin"/>
    <property type="match status" value="1"/>
</dbReference>
<evidence type="ECO:0000259" key="10">
    <source>
        <dbReference type="PROSITE" id="PS50067"/>
    </source>
</evidence>
<organism evidence="11 12">
    <name type="scientific">Olea europaea subsp. europaea</name>
    <dbReference type="NCBI Taxonomy" id="158383"/>
    <lineage>
        <taxon>Eukaryota</taxon>
        <taxon>Viridiplantae</taxon>
        <taxon>Streptophyta</taxon>
        <taxon>Embryophyta</taxon>
        <taxon>Tracheophyta</taxon>
        <taxon>Spermatophyta</taxon>
        <taxon>Magnoliopsida</taxon>
        <taxon>eudicotyledons</taxon>
        <taxon>Gunneridae</taxon>
        <taxon>Pentapetalae</taxon>
        <taxon>asterids</taxon>
        <taxon>lamiids</taxon>
        <taxon>Lamiales</taxon>
        <taxon>Oleaceae</taxon>
        <taxon>Oleeae</taxon>
        <taxon>Olea</taxon>
    </lineage>
</organism>
<dbReference type="GO" id="GO:0007112">
    <property type="term" value="P:male meiosis cytokinesis"/>
    <property type="evidence" value="ECO:0007669"/>
    <property type="project" value="UniProtKB-ARBA"/>
</dbReference>
<dbReference type="PANTHER" id="PTHR37739:SF16">
    <property type="entry name" value="KINESIN-LIKE PROTEIN"/>
    <property type="match status" value="1"/>
</dbReference>
<dbReference type="InterPro" id="IPR027417">
    <property type="entry name" value="P-loop_NTPase"/>
</dbReference>
<sequence>MLKSNAEISENRYLGSISASVSPFKNLFPKSKQNMNLTRRAKSKSNSENIAPPDPNIQISDPPLSGSISLPKNSPRKPLVNSHKVEDTTSVLEDKAPKAPDTTVKVVARLRPTNYSGGGFQTVRKVSNDSVSVGARKFTFDAVFDSNSTQEEVYQSVGAPVVKDALAGYNISLLAYGQTGSGKSYTMWGPPSAMVEGPSDSGLQGIAPRIFQSLFSEIQKEQENYEGKQINYQCRCSFLEIYNEKIGDLLDPTQRNLEIKDDARNGFYIENLTEEYVTSYEDVIQILIKGLSSRKVGATSINSKSSRSHTVFTFIIETWCKESSSKCFGSSKTSRISMVDLAGFERTLLDDASRQLVKEGKYVKKSTSQLGHLVNILAQRSNSGRAEDVPYRSSCLTHVLRESFGGNAKLSIMCAISPDNRSNNETISTLRFGQRAKLVKNEPVINEITEDDVDDLSNQIRQLKEELIKAKSISRNSFTSNQRNFRGRSVRESVNQLRLSLNRSLILQCEDNDSEKEIPVNEDDVKELRFQIDNLHRSHEENSENRDCNQLYSAEGCETDQACEHYLSCSEESDCEEISSRVSQSEIPDLNNTISAGDVDSILKKSMAIHPSSSSSLSISECPHRAVLQGPVFSESPKISTQRKRTVFSPNHRSNHDVVTSKSLDVGQSNQQHDHIKSSVRSSRIFPSPTESLTDSLNRGLQIIDHHQENSASTRSLSSFSFEHFALKSCPTTEKVYASVQTSPHDEQSSDAPFASFVCMTCRGREISTSNEAKDSINSWMVPVDRSGSFNRLSTQVTRLDVERDLAMAIKREKELDSICKEQAAKIEHLNLLLKKCNCKTNENSTNEHKIEKCNSPINENKVRNFTILLNGNGSFVIYAYYLCSCAYLFVPSQLLTWDGQGNHEPEVIKEKCEIKEGQEELNLSRGNESFDVEEREALLKEVEILRSKLQSYTVTPTDRSVDRLKSSLLLQSIQLRRSSACARGNSEEEFEKERKKWMEMESDWISLTDELRIEIQSNRQRAEKVEMELRLEKICTEELDDALKRAITGHARLVEHYADLQEKYNDLEGKHRTIMEGIAEVKRAAAKAGARGCGSRFAKSLARELSALRMERERERKLLKKENQSLRIQIKDTAEAVHAAGELLARLREAEEETSVAEEKNTIIQEENENLKKQIEKLKRKHKMEMSTMKQYLAESRLPQAALQPLYHEDSDLIHQDTTPIPDDDQSWRAEFGAIYQEHY</sequence>
<keyword evidence="2 7" id="KW-0547">Nucleotide-binding</keyword>
<keyword evidence="12" id="KW-1185">Reference proteome</keyword>
<dbReference type="Gene3D" id="3.40.850.10">
    <property type="entry name" value="Kinesin motor domain"/>
    <property type="match status" value="1"/>
</dbReference>
<dbReference type="SMART" id="SM00129">
    <property type="entry name" value="KISc"/>
    <property type="match status" value="1"/>
</dbReference>
<dbReference type="InterPro" id="IPR001752">
    <property type="entry name" value="Kinesin_motor_dom"/>
</dbReference>
<dbReference type="PROSITE" id="PS50067">
    <property type="entry name" value="KINESIN_MOTOR_2"/>
    <property type="match status" value="1"/>
</dbReference>
<dbReference type="PANTHER" id="PTHR37739">
    <property type="entry name" value="KINESIN-LIKE PROTEIN KIN-12D"/>
    <property type="match status" value="1"/>
</dbReference>
<evidence type="ECO:0000313" key="12">
    <source>
        <dbReference type="Proteomes" id="UP000594638"/>
    </source>
</evidence>
<comment type="caution">
    <text evidence="11">The sequence shown here is derived from an EMBL/GenBank/DDBJ whole genome shotgun (WGS) entry which is preliminary data.</text>
</comment>
<evidence type="ECO:0000256" key="5">
    <source>
        <dbReference type="ARBA" id="ARBA00023175"/>
    </source>
</evidence>
<dbReference type="GO" id="GO:0005874">
    <property type="term" value="C:microtubule"/>
    <property type="evidence" value="ECO:0007669"/>
    <property type="project" value="UniProtKB-KW"/>
</dbReference>